<evidence type="ECO:0000256" key="10">
    <source>
        <dbReference type="ARBA" id="ARBA00022917"/>
    </source>
</evidence>
<evidence type="ECO:0000256" key="6">
    <source>
        <dbReference type="ARBA" id="ARBA00022598"/>
    </source>
</evidence>
<comment type="similarity">
    <text evidence="2">Belongs to the class-II aminoacyl-tRNA synthetase family.</text>
</comment>
<dbReference type="InterPro" id="IPR018162">
    <property type="entry name" value="Ala-tRNA-ligase_IIc_anticod-bd"/>
</dbReference>
<keyword evidence="9" id="KW-0694">RNA-binding</keyword>
<evidence type="ECO:0000256" key="2">
    <source>
        <dbReference type="ARBA" id="ARBA00008226"/>
    </source>
</evidence>
<dbReference type="NCBIfam" id="TIGR00344">
    <property type="entry name" value="alaS"/>
    <property type="match status" value="1"/>
</dbReference>
<feature type="non-terminal residue" evidence="13">
    <location>
        <position position="439"/>
    </location>
</feature>
<keyword evidence="10" id="KW-0648">Protein biosynthesis</keyword>
<dbReference type="PROSITE" id="PS50860">
    <property type="entry name" value="AA_TRNA_LIGASE_II_ALA"/>
    <property type="match status" value="1"/>
</dbReference>
<dbReference type="PANTHER" id="PTHR11777:SF9">
    <property type="entry name" value="ALANINE--TRNA LIGASE, CYTOPLASMIC"/>
    <property type="match status" value="1"/>
</dbReference>
<dbReference type="InterPro" id="IPR023033">
    <property type="entry name" value="Ala_tRNA_ligase_euk/bac"/>
</dbReference>
<sequence>MKGNEIREKFLAYFTSRGHQLVESSSLVPHDDPSLLFVNAGMVQFKKVFTGEEKRPYKRAVSCQRCVRAGGKHNDLENVGYTARHHTFFEMLGNFSFGDYFKEEAIKQAWEFLTEVLRVPKDKLWITVFDDDDEAAALWEKVPGLLEGRIVRLGEKENFWAMGDTGPCGPCSEIHYDQGPETGCGRPECALGCDCDRFLELWNLVFMQYERDENGKLHPLPSPSIDTGMGLERIAAVLQGKKTNYDSDIFSGLISAIAGTAGVKYGQDAKTDTALRVIADHARSTTFLVADGILPANEGRGYVLRRIMRRAIRYGRSLGLTKPFMRGITTEVATRMTDSYPHLTEAAELLAQVVVNEEKRFLETIDKGLSMLREEMQHLQGTDKAIEGDFIFKLYDTFGFPVDIVRDMALEKGLSVDVAGFERAMDRQRRQSQESWKGG</sequence>
<dbReference type="GO" id="GO:0005829">
    <property type="term" value="C:cytosol"/>
    <property type="evidence" value="ECO:0007669"/>
    <property type="project" value="TreeGrafter"/>
</dbReference>
<dbReference type="InterPro" id="IPR045864">
    <property type="entry name" value="aa-tRNA-synth_II/BPL/LPL"/>
</dbReference>
<name>A0A3B0VHP5_9ZZZZ</name>
<evidence type="ECO:0000256" key="5">
    <source>
        <dbReference type="ARBA" id="ARBA00022555"/>
    </source>
</evidence>
<evidence type="ECO:0000256" key="3">
    <source>
        <dbReference type="ARBA" id="ARBA00013168"/>
    </source>
</evidence>
<dbReference type="SUPFAM" id="SSF101353">
    <property type="entry name" value="Putative anticodon-binding domain of alanyl-tRNA synthetase (AlaRS)"/>
    <property type="match status" value="1"/>
</dbReference>
<keyword evidence="11 13" id="KW-0030">Aminoacyl-tRNA synthetase</keyword>
<keyword evidence="6 13" id="KW-0436">Ligase</keyword>
<evidence type="ECO:0000259" key="12">
    <source>
        <dbReference type="PROSITE" id="PS50860"/>
    </source>
</evidence>
<evidence type="ECO:0000313" key="13">
    <source>
        <dbReference type="EMBL" id="VAW38512.1"/>
    </source>
</evidence>
<dbReference type="HAMAP" id="MF_00036_B">
    <property type="entry name" value="Ala_tRNA_synth_B"/>
    <property type="match status" value="1"/>
</dbReference>
<evidence type="ECO:0000256" key="8">
    <source>
        <dbReference type="ARBA" id="ARBA00022840"/>
    </source>
</evidence>
<dbReference type="PANTHER" id="PTHR11777">
    <property type="entry name" value="ALANYL-TRNA SYNTHETASE"/>
    <property type="match status" value="1"/>
</dbReference>
<dbReference type="EMBL" id="UOEX01000251">
    <property type="protein sequence ID" value="VAW38512.1"/>
    <property type="molecule type" value="Genomic_DNA"/>
</dbReference>
<dbReference type="Gene3D" id="3.30.930.10">
    <property type="entry name" value="Bira Bifunctional Protein, Domain 2"/>
    <property type="match status" value="1"/>
</dbReference>
<feature type="domain" description="Alanyl-transfer RNA synthetases family profile" evidence="12">
    <location>
        <begin position="1"/>
        <end position="439"/>
    </location>
</feature>
<dbReference type="GO" id="GO:0000049">
    <property type="term" value="F:tRNA binding"/>
    <property type="evidence" value="ECO:0007669"/>
    <property type="project" value="UniProtKB-KW"/>
</dbReference>
<reference evidence="13" key="1">
    <citation type="submission" date="2018-06" db="EMBL/GenBank/DDBJ databases">
        <authorList>
            <person name="Zhirakovskaya E."/>
        </authorList>
    </citation>
    <scope>NUCLEOTIDE SEQUENCE</scope>
</reference>
<evidence type="ECO:0000256" key="11">
    <source>
        <dbReference type="ARBA" id="ARBA00023146"/>
    </source>
</evidence>
<dbReference type="GO" id="GO:0004813">
    <property type="term" value="F:alanine-tRNA ligase activity"/>
    <property type="evidence" value="ECO:0007669"/>
    <property type="project" value="UniProtKB-EC"/>
</dbReference>
<dbReference type="GO" id="GO:0002161">
    <property type="term" value="F:aminoacyl-tRNA deacylase activity"/>
    <property type="evidence" value="ECO:0007669"/>
    <property type="project" value="TreeGrafter"/>
</dbReference>
<evidence type="ECO:0000256" key="7">
    <source>
        <dbReference type="ARBA" id="ARBA00022741"/>
    </source>
</evidence>
<dbReference type="GO" id="GO:0006419">
    <property type="term" value="P:alanyl-tRNA aminoacylation"/>
    <property type="evidence" value="ECO:0007669"/>
    <property type="project" value="InterPro"/>
</dbReference>
<keyword evidence="7" id="KW-0547">Nucleotide-binding</keyword>
<protein>
    <recommendedName>
        <fullName evidence="4">Alanine--tRNA ligase</fullName>
        <ecNumber evidence="3">6.1.1.7</ecNumber>
    </recommendedName>
</protein>
<evidence type="ECO:0000256" key="1">
    <source>
        <dbReference type="ARBA" id="ARBA00001947"/>
    </source>
</evidence>
<comment type="cofactor">
    <cofactor evidence="1">
        <name>Zn(2+)</name>
        <dbReference type="ChEBI" id="CHEBI:29105"/>
    </cofactor>
</comment>
<dbReference type="InterPro" id="IPR018165">
    <property type="entry name" value="Ala-tRNA-synth_IIc_core"/>
</dbReference>
<dbReference type="InterPro" id="IPR050058">
    <property type="entry name" value="Ala-tRNA_ligase"/>
</dbReference>
<dbReference type="AlphaFoldDB" id="A0A3B0VHP5"/>
<proteinExistence type="inferred from homology"/>
<keyword evidence="5" id="KW-0820">tRNA-binding</keyword>
<dbReference type="FunFam" id="3.30.930.10:FF:000004">
    <property type="entry name" value="Alanine--tRNA ligase"/>
    <property type="match status" value="1"/>
</dbReference>
<evidence type="ECO:0000256" key="4">
    <source>
        <dbReference type="ARBA" id="ARBA00017959"/>
    </source>
</evidence>
<dbReference type="PRINTS" id="PR00980">
    <property type="entry name" value="TRNASYNTHALA"/>
</dbReference>
<dbReference type="GO" id="GO:0005524">
    <property type="term" value="F:ATP binding"/>
    <property type="evidence" value="ECO:0007669"/>
    <property type="project" value="UniProtKB-KW"/>
</dbReference>
<gene>
    <name evidence="13" type="ORF">MNBD_DELTA03-1195</name>
</gene>
<evidence type="ECO:0000256" key="9">
    <source>
        <dbReference type="ARBA" id="ARBA00022884"/>
    </source>
</evidence>
<dbReference type="InterPro" id="IPR002318">
    <property type="entry name" value="Ala-tRNA-lgiase_IIc"/>
</dbReference>
<organism evidence="13">
    <name type="scientific">hydrothermal vent metagenome</name>
    <dbReference type="NCBI Taxonomy" id="652676"/>
    <lineage>
        <taxon>unclassified sequences</taxon>
        <taxon>metagenomes</taxon>
        <taxon>ecological metagenomes</taxon>
    </lineage>
</organism>
<dbReference type="InterPro" id="IPR018164">
    <property type="entry name" value="Ala-tRNA-synth_IIc_N"/>
</dbReference>
<dbReference type="CDD" id="cd00673">
    <property type="entry name" value="AlaRS_core"/>
    <property type="match status" value="1"/>
</dbReference>
<dbReference type="EC" id="6.1.1.7" evidence="3"/>
<dbReference type="SUPFAM" id="SSF55681">
    <property type="entry name" value="Class II aaRS and biotin synthetases"/>
    <property type="match status" value="1"/>
</dbReference>
<keyword evidence="8" id="KW-0067">ATP-binding</keyword>
<accession>A0A3B0VHP5</accession>
<dbReference type="Pfam" id="PF01411">
    <property type="entry name" value="tRNA-synt_2c"/>
    <property type="match status" value="1"/>
</dbReference>